<feature type="compositionally biased region" description="Basic and acidic residues" evidence="1">
    <location>
        <begin position="921"/>
        <end position="940"/>
    </location>
</feature>
<reference evidence="2" key="1">
    <citation type="journal article" date="2023" name="Mol. Ecol. Resour.">
        <title>Chromosome-level genome assembly of a triploid poplar Populus alba 'Berolinensis'.</title>
        <authorList>
            <person name="Chen S."/>
            <person name="Yu Y."/>
            <person name="Wang X."/>
            <person name="Wang S."/>
            <person name="Zhang T."/>
            <person name="Zhou Y."/>
            <person name="He R."/>
            <person name="Meng N."/>
            <person name="Wang Y."/>
            <person name="Liu W."/>
            <person name="Liu Z."/>
            <person name="Liu J."/>
            <person name="Guo Q."/>
            <person name="Huang H."/>
            <person name="Sederoff R.R."/>
            <person name="Wang G."/>
            <person name="Qu G."/>
            <person name="Chen S."/>
        </authorList>
    </citation>
    <scope>NUCLEOTIDE SEQUENCE</scope>
    <source>
        <strain evidence="2">SC-2020</strain>
    </source>
</reference>
<comment type="caution">
    <text evidence="2">The sequence shown here is derived from an EMBL/GenBank/DDBJ whole genome shotgun (WGS) entry which is preliminary data.</text>
</comment>
<evidence type="ECO:0000256" key="1">
    <source>
        <dbReference type="SAM" id="MobiDB-lite"/>
    </source>
</evidence>
<feature type="region of interest" description="Disordered" evidence="1">
    <location>
        <begin position="1058"/>
        <end position="1179"/>
    </location>
</feature>
<feature type="compositionally biased region" description="Basic and acidic residues" evidence="1">
    <location>
        <begin position="760"/>
        <end position="786"/>
    </location>
</feature>
<feature type="compositionally biased region" description="Acidic residues" evidence="1">
    <location>
        <begin position="635"/>
        <end position="645"/>
    </location>
</feature>
<sequence>MPLSELLYRMAKGKTDSSQEKNPACSPDLSFVPENDFGELIWENGQIQYSRARKIQTCNSLPPKIRDKDIGNGTNTKTGKFGTMESTLNELLAVPAVEVRANQDDDMVPWLNYPLDESLQHDYCSDFLPELSGVTVNEHSSQSNFPSFNKRSCNQSITDSHTVSVHNGLSLEQGDVVMNSSAGDIEANRPRTSASQLYPSSSEQCKISFPFFRSRDSTKKDGSTSNAVHHVIAPDSIRAPTSGGGFPSIKMQKQHVIKAYSVKKRSLTVIAFDFQLKGMKDLSSLHLPILMATETAPSHQTPTSDHESIENKVTEEVKPVEPETVSLAGKPEEEDLKPNELESQPTLLDKSEAVEDKEVEPPAVVVKKIDDVAAINVPVDDKKELETDSISDSHTPSVPALVADVVIGEPVAPAIHSVSKEAEEQQLSTSVEELLQEKPKMVDVPVSLHEAIEKTEEPSKVLPIKESEPIEAKDSEDSAVSKEVDKVESIIPEVEVKLEEQSEVGKQVEEPKTEAATKQPKEHLEVLPVKSEAIVVKDSEDSQLVSKEDDKPESEEQSEVIKVEPKEKSVEVIAETQELVEALPIKEMKAVQVRDIDDSQELFKEADKVGTIVPELREVKLESGVTEHVEKTEEQSVEVIEETQDSTEVHPIKESEAVPLKDIDDLVAVPGVDKPEQVILEVDKPEPVVPEVEVKQEEQSEVTQQIEKPESMVPETEVKLEEQSEVTKLDEKTEEQEVEVKPEGQSVIRKQVEQSEVAEQIEKPESVIPETEVKLEEQSEVTKLDEKTEEQEVEVKPEGQSVIRKQVEQSEVAEQIEKPESVIPETEVKLEEQSKVTKLDEKTEVHEVEVKSEGQSVIREQVEQSEVVEQIEKPESVIPETEVKLEEQSEVAKLNEKTEEHEVEVKYEGQSVIGEQVEQSEVSKLDEKTEEHEVEVKPEGQSEVSEQVEIKSTDEKPGQVAAITQVAQAEIKEDGGKSSLPEIIQKAVPEAEGTDLVEASLKEIVVEAKKGREENEAGTIKAEGEKIASDTVKEELAQPIKVEEVSNAASNAKITEKSFEGEKTVESVEPALENKKEEIPAIDETHKDGNIEGKLDEATTAVSEPVKESQDSVSEAKEEEGTAKTNEENSEQEKVDEIAKSDTQNLEYSVKDAEDAKESQDLPREVPAKPAQKHSNNILTRVKQSLVKAKKAIIGKSPTPKTVSSDSKGDVKVNN</sequence>
<feature type="region of interest" description="Disordered" evidence="1">
    <location>
        <begin position="451"/>
        <end position="486"/>
    </location>
</feature>
<feature type="region of interest" description="Disordered" evidence="1">
    <location>
        <begin position="1191"/>
        <end position="1215"/>
    </location>
</feature>
<dbReference type="Proteomes" id="UP001164929">
    <property type="component" value="Chromosome 13"/>
</dbReference>
<feature type="region of interest" description="Disordered" evidence="1">
    <location>
        <begin position="691"/>
        <end position="799"/>
    </location>
</feature>
<feature type="compositionally biased region" description="Basic and acidic residues" evidence="1">
    <location>
        <begin position="535"/>
        <end position="550"/>
    </location>
</feature>
<evidence type="ECO:0000313" key="2">
    <source>
        <dbReference type="EMBL" id="KAJ6974060.1"/>
    </source>
</evidence>
<feature type="region of interest" description="Disordered" evidence="1">
    <location>
        <begin position="498"/>
        <end position="562"/>
    </location>
</feature>
<feature type="compositionally biased region" description="Basic and acidic residues" evidence="1">
    <location>
        <begin position="1149"/>
        <end position="1167"/>
    </location>
</feature>
<name>A0AAD6Q194_9ROSI</name>
<dbReference type="AlphaFoldDB" id="A0AAD6Q194"/>
<keyword evidence="3" id="KW-1185">Reference proteome</keyword>
<feature type="region of interest" description="Disordered" evidence="1">
    <location>
        <begin position="624"/>
        <end position="655"/>
    </location>
</feature>
<dbReference type="PANTHER" id="PTHR37729:SF1">
    <property type="entry name" value="NEUROFILAMENT PROTEIN-LIKE PROTEIN"/>
    <property type="match status" value="1"/>
</dbReference>
<feature type="compositionally biased region" description="Basic and acidic residues" evidence="1">
    <location>
        <begin position="304"/>
        <end position="321"/>
    </location>
</feature>
<dbReference type="EMBL" id="JAQIZT010000013">
    <property type="protein sequence ID" value="KAJ6974060.1"/>
    <property type="molecule type" value="Genomic_DNA"/>
</dbReference>
<dbReference type="PANTHER" id="PTHR37729">
    <property type="entry name" value="NEUROFILAMENT PROTEIN-LIKE PROTEIN"/>
    <property type="match status" value="1"/>
</dbReference>
<feature type="compositionally biased region" description="Basic and acidic residues" evidence="1">
    <location>
        <begin position="1058"/>
        <end position="1097"/>
    </location>
</feature>
<accession>A0AAD6Q194</accession>
<protein>
    <submittedName>
        <fullName evidence="2">Uncharacterized protein</fullName>
    </submittedName>
</protein>
<organism evidence="2 3">
    <name type="scientific">Populus alba x Populus x berolinensis</name>
    <dbReference type="NCBI Taxonomy" id="444605"/>
    <lineage>
        <taxon>Eukaryota</taxon>
        <taxon>Viridiplantae</taxon>
        <taxon>Streptophyta</taxon>
        <taxon>Embryophyta</taxon>
        <taxon>Tracheophyta</taxon>
        <taxon>Spermatophyta</taxon>
        <taxon>Magnoliopsida</taxon>
        <taxon>eudicotyledons</taxon>
        <taxon>Gunneridae</taxon>
        <taxon>Pentapetalae</taxon>
        <taxon>rosids</taxon>
        <taxon>fabids</taxon>
        <taxon>Malpighiales</taxon>
        <taxon>Salicaceae</taxon>
        <taxon>Saliceae</taxon>
        <taxon>Populus</taxon>
    </lineage>
</organism>
<feature type="compositionally biased region" description="Basic and acidic residues" evidence="1">
    <location>
        <begin position="624"/>
        <end position="634"/>
    </location>
</feature>
<proteinExistence type="predicted"/>
<feature type="compositionally biased region" description="Basic and acidic residues" evidence="1">
    <location>
        <begin position="1105"/>
        <end position="1140"/>
    </location>
</feature>
<feature type="region of interest" description="Disordered" evidence="1">
    <location>
        <begin position="917"/>
        <end position="956"/>
    </location>
</feature>
<feature type="region of interest" description="Disordered" evidence="1">
    <location>
        <begin position="295"/>
        <end position="344"/>
    </location>
</feature>
<feature type="compositionally biased region" description="Basic and acidic residues" evidence="1">
    <location>
        <begin position="506"/>
        <end position="525"/>
    </location>
</feature>
<feature type="compositionally biased region" description="Basic and acidic residues" evidence="1">
    <location>
        <begin position="716"/>
        <end position="731"/>
    </location>
</feature>
<feature type="region of interest" description="Disordered" evidence="1">
    <location>
        <begin position="217"/>
        <end position="248"/>
    </location>
</feature>
<gene>
    <name evidence="2" type="ORF">NC653_030199</name>
</gene>
<evidence type="ECO:0000313" key="3">
    <source>
        <dbReference type="Proteomes" id="UP001164929"/>
    </source>
</evidence>